<protein>
    <submittedName>
        <fullName evidence="2">Uncharacterized protein</fullName>
    </submittedName>
</protein>
<name>A0A4V2EK98_9GAMM</name>
<evidence type="ECO:0000256" key="1">
    <source>
        <dbReference type="SAM" id="Phobius"/>
    </source>
</evidence>
<sequence length="350" mass="39400">MHLFEPDTTNTSNGARPLVFYVIITCVLFLITFFSFPSKAITMMSGELDKHLKSYNYGTKADDRWVIPSAHEQKVFEKMFDAFYQQNWPLAEDYAHQIDYLVIQFSDVDTGNTYYLLQEKNQLPSADFKGGGTYVLNPNGLNAVLQAPHPKRDSFTGTQSIDAFLHTQSKLLMLAGTRRDSSHDISECTGTNYSASDVAHQTESYFQVAHEQASNYNDETVFIQYHGFGSTTRAKLQSQCGTDNDLMLNLSEGVRYATNDNEHSIMQLLRKNVEAGGKIKACVYGNDTKSLGGTWNVQGRHSNGSVDSCHNSAAASAKRFIHLEQSYGVRKYHRDAMAEHLKQTLTQYFQ</sequence>
<evidence type="ECO:0000313" key="2">
    <source>
        <dbReference type="EMBL" id="RZQ55098.1"/>
    </source>
</evidence>
<keyword evidence="1" id="KW-0472">Membrane</keyword>
<dbReference type="AlphaFoldDB" id="A0A4V2EK98"/>
<organism evidence="2 3">
    <name type="scientific">Pseudoalteromonas phenolica</name>
    <dbReference type="NCBI Taxonomy" id="161398"/>
    <lineage>
        <taxon>Bacteria</taxon>
        <taxon>Pseudomonadati</taxon>
        <taxon>Pseudomonadota</taxon>
        <taxon>Gammaproteobacteria</taxon>
        <taxon>Alteromonadales</taxon>
        <taxon>Pseudoalteromonadaceae</taxon>
        <taxon>Pseudoalteromonas</taxon>
    </lineage>
</organism>
<dbReference type="EMBL" id="PPSX01000003">
    <property type="protein sequence ID" value="RZQ55098.1"/>
    <property type="molecule type" value="Genomic_DNA"/>
</dbReference>
<dbReference type="Proteomes" id="UP000291338">
    <property type="component" value="Unassembled WGS sequence"/>
</dbReference>
<gene>
    <name evidence="2" type="ORF">C1E23_00760</name>
</gene>
<keyword evidence="1" id="KW-1133">Transmembrane helix</keyword>
<proteinExistence type="predicted"/>
<reference evidence="2 3" key="1">
    <citation type="submission" date="2018-01" db="EMBL/GenBank/DDBJ databases">
        <title>Co-occurrence of chitin degradation, pigmentation and bioactivity in marine Pseudoalteromonas.</title>
        <authorList>
            <person name="Paulsen S."/>
            <person name="Gram L."/>
            <person name="Machado H."/>
        </authorList>
    </citation>
    <scope>NUCLEOTIDE SEQUENCE [LARGE SCALE GENOMIC DNA]</scope>
    <source>
        <strain evidence="2 3">S3898</strain>
    </source>
</reference>
<accession>A0A4V2EK98</accession>
<dbReference type="RefSeq" id="WP_130253738.1">
    <property type="nucleotide sequence ID" value="NZ_PPSX01000003.1"/>
</dbReference>
<keyword evidence="1" id="KW-0812">Transmembrane</keyword>
<feature type="transmembrane region" description="Helical" evidence="1">
    <location>
        <begin position="18"/>
        <end position="36"/>
    </location>
</feature>
<evidence type="ECO:0000313" key="3">
    <source>
        <dbReference type="Proteomes" id="UP000291338"/>
    </source>
</evidence>
<comment type="caution">
    <text evidence="2">The sequence shown here is derived from an EMBL/GenBank/DDBJ whole genome shotgun (WGS) entry which is preliminary data.</text>
</comment>